<keyword evidence="3" id="KW-1185">Reference proteome</keyword>
<accession>Q72CW1</accession>
<protein>
    <submittedName>
        <fullName evidence="2">Uncharacterized protein</fullName>
    </submittedName>
</protein>
<name>Q72CW1_NITV2</name>
<evidence type="ECO:0000313" key="3">
    <source>
        <dbReference type="Proteomes" id="UP000002194"/>
    </source>
</evidence>
<dbReference type="PaxDb" id="882-DVU_1172"/>
<evidence type="ECO:0000313" key="2">
    <source>
        <dbReference type="EMBL" id="AAS95650.1"/>
    </source>
</evidence>
<reference evidence="2 3" key="1">
    <citation type="journal article" date="2004" name="Nat. Biotechnol.">
        <title>The genome sequence of the anaerobic, sulfate-reducing bacterium Desulfovibrio vulgaris Hildenborough.</title>
        <authorList>
            <person name="Heidelberg J.F."/>
            <person name="Seshadri R."/>
            <person name="Haveman S.A."/>
            <person name="Hemme C.L."/>
            <person name="Paulsen I.T."/>
            <person name="Kolonay J.F."/>
            <person name="Eisen J.A."/>
            <person name="Ward N."/>
            <person name="Methe B."/>
            <person name="Brinkac L.M."/>
            <person name="Daugherty S.C."/>
            <person name="Deboy R.T."/>
            <person name="Dodson R.J."/>
            <person name="Durkin A.S."/>
            <person name="Madupu R."/>
            <person name="Nelson W.C."/>
            <person name="Sullivan S.A."/>
            <person name="Fouts D."/>
            <person name="Haft D.H."/>
            <person name="Selengut J."/>
            <person name="Peterson J.D."/>
            <person name="Davidsen T.M."/>
            <person name="Zafar N."/>
            <person name="Zhou L."/>
            <person name="Radune D."/>
            <person name="Dimitrov G."/>
            <person name="Hance M."/>
            <person name="Tran K."/>
            <person name="Khouri H."/>
            <person name="Gill J."/>
            <person name="Utterback T.R."/>
            <person name="Feldblyum T.V."/>
            <person name="Wall J.D."/>
            <person name="Voordouw G."/>
            <person name="Fraser C.M."/>
        </authorList>
    </citation>
    <scope>NUCLEOTIDE SEQUENCE [LARGE SCALE GENOMIC DNA]</scope>
    <source>
        <strain evidence="3">ATCC 29579 / DSM 644 / NCIMB 8303 / VKM B-1760 / Hildenborough</strain>
    </source>
</reference>
<keyword evidence="1" id="KW-0812">Transmembrane</keyword>
<organism evidence="2 3">
    <name type="scientific">Nitratidesulfovibrio vulgaris (strain ATCC 29579 / DSM 644 / CCUG 34227 / NCIMB 8303 / VKM B-1760 / Hildenborough)</name>
    <name type="common">Desulfovibrio vulgaris</name>
    <dbReference type="NCBI Taxonomy" id="882"/>
    <lineage>
        <taxon>Bacteria</taxon>
        <taxon>Pseudomonadati</taxon>
        <taxon>Thermodesulfobacteriota</taxon>
        <taxon>Desulfovibrionia</taxon>
        <taxon>Desulfovibrionales</taxon>
        <taxon>Desulfovibrionaceae</taxon>
        <taxon>Nitratidesulfovibrio</taxon>
    </lineage>
</organism>
<dbReference type="HOGENOM" id="CLU_3199014_0_0_7"/>
<dbReference type="Proteomes" id="UP000002194">
    <property type="component" value="Chromosome"/>
</dbReference>
<keyword evidence="1" id="KW-0472">Membrane</keyword>
<evidence type="ECO:0000256" key="1">
    <source>
        <dbReference type="SAM" id="Phobius"/>
    </source>
</evidence>
<keyword evidence="1" id="KW-1133">Transmembrane helix</keyword>
<feature type="transmembrane region" description="Helical" evidence="1">
    <location>
        <begin position="22"/>
        <end position="42"/>
    </location>
</feature>
<dbReference type="EMBL" id="AE017285">
    <property type="protein sequence ID" value="AAS95650.1"/>
    <property type="molecule type" value="Genomic_DNA"/>
</dbReference>
<dbReference type="KEGG" id="dvu:DVU_1172"/>
<dbReference type="EnsemblBacteria" id="AAS95650">
    <property type="protein sequence ID" value="AAS95650"/>
    <property type="gene ID" value="DVU_1172"/>
</dbReference>
<proteinExistence type="predicted"/>
<dbReference type="AlphaFoldDB" id="Q72CW1"/>
<sequence>MAAVVLQRTTELHFQHTEKQTISLHLNIYFIVDVFSATMLFLRHS</sequence>
<gene>
    <name evidence="2" type="ordered locus">DVU_1172</name>
</gene>